<dbReference type="EMBL" id="CP140154">
    <property type="protein sequence ID" value="WQG92443.1"/>
    <property type="molecule type" value="Genomic_DNA"/>
</dbReference>
<dbReference type="EMBL" id="FPIZ01000009">
    <property type="protein sequence ID" value="SFW63864.1"/>
    <property type="molecule type" value="Genomic_DNA"/>
</dbReference>
<feature type="domain" description="Alginate export" evidence="2">
    <location>
        <begin position="26"/>
        <end position="167"/>
    </location>
</feature>
<feature type="chain" id="PRO_5012521016" evidence="1">
    <location>
        <begin position="23"/>
        <end position="451"/>
    </location>
</feature>
<accession>A0A1K1QVF4</accession>
<evidence type="ECO:0000313" key="6">
    <source>
        <dbReference type="Proteomes" id="UP001326715"/>
    </source>
</evidence>
<reference evidence="4 6" key="2">
    <citation type="submission" date="2023-11" db="EMBL/GenBank/DDBJ databases">
        <title>MicrobeMod: A computational toolkit for identifying prokaryotic methylation and restriction-modification with nanopore sequencing.</title>
        <authorList>
            <person name="Crits-Christoph A."/>
            <person name="Kang S.C."/>
            <person name="Lee H."/>
            <person name="Ostrov N."/>
        </authorList>
    </citation>
    <scope>NUCLEOTIDE SEQUENCE [LARGE SCALE GENOMIC DNA]</scope>
    <source>
        <strain evidence="4 6">ATCC 23090</strain>
    </source>
</reference>
<evidence type="ECO:0000259" key="2">
    <source>
        <dbReference type="Pfam" id="PF13372"/>
    </source>
</evidence>
<feature type="signal peptide" evidence="1">
    <location>
        <begin position="1"/>
        <end position="22"/>
    </location>
</feature>
<sequence>MKLLFRAGAFSILLSAISYLNADAQFSIGAQLRTRTEYRDGQGAPLPQGSNPAVFTSQRTRLMAGFTGYRFKLGATIQDVRVWGQDVSMINRTTTQDLNGLMVHEAWAEVMLLDTVYKNKILNLKVGRQEIAYDDMRLLGNLDWLQQGRRHDAAILKYETGPFQLHLGGGFNQNKENTSGTIYNETPPGNYTATTNAGTMYKGMEFLYAGKKFKKGNMSFLFFADQFSRYHTDTVNGVATKVYEQATQTRLTTGLFYTNTFDRWTVSASGYYQFGHGATGLKLSAATLNANFMYQLTKPFSAGTGLDFATGGTSSDGKTSNAFDFLYGTPHKYWGYMDYFYVGSPFGNRGLQDYYLKTKFKPNTKWTLTGDIHEFLASSEIPGYDTRRFGEELDIVGNLALTKVVSFEAGYSHFWSTNALTSAGVKNVANAKSNSNWAYLMIIIKPDFIFK</sequence>
<dbReference type="Pfam" id="PF13372">
    <property type="entry name" value="Alginate_exp"/>
    <property type="match status" value="1"/>
</dbReference>
<keyword evidence="6" id="KW-1185">Reference proteome</keyword>
<dbReference type="Proteomes" id="UP000183788">
    <property type="component" value="Unassembled WGS sequence"/>
</dbReference>
<evidence type="ECO:0000313" key="5">
    <source>
        <dbReference type="Proteomes" id="UP000183788"/>
    </source>
</evidence>
<evidence type="ECO:0000313" key="4">
    <source>
        <dbReference type="EMBL" id="WQG92443.1"/>
    </source>
</evidence>
<dbReference type="RefSeq" id="WP_072361972.1">
    <property type="nucleotide sequence ID" value="NZ_CP139972.1"/>
</dbReference>
<dbReference type="Proteomes" id="UP001326715">
    <property type="component" value="Chromosome"/>
</dbReference>
<evidence type="ECO:0000313" key="3">
    <source>
        <dbReference type="EMBL" id="SFW63864.1"/>
    </source>
</evidence>
<protein>
    <submittedName>
        <fullName evidence="3 4">Alginate export</fullName>
    </submittedName>
</protein>
<name>A0A1K1QVF4_9BACT</name>
<dbReference type="STRING" id="1004.SAMN05661012_03124"/>
<dbReference type="InterPro" id="IPR025388">
    <property type="entry name" value="Alginate_export_dom"/>
</dbReference>
<proteinExistence type="predicted"/>
<dbReference type="OrthoDB" id="1070463at2"/>
<evidence type="ECO:0000256" key="1">
    <source>
        <dbReference type="SAM" id="SignalP"/>
    </source>
</evidence>
<reference evidence="3 5" key="1">
    <citation type="submission" date="2016-11" db="EMBL/GenBank/DDBJ databases">
        <authorList>
            <person name="Jaros S."/>
            <person name="Januszkiewicz K."/>
            <person name="Wedrychowicz H."/>
        </authorList>
    </citation>
    <scope>NUCLEOTIDE SEQUENCE [LARGE SCALE GENOMIC DNA]</scope>
    <source>
        <strain evidence="3 5">DSM 784</strain>
    </source>
</reference>
<keyword evidence="1" id="KW-0732">Signal</keyword>
<gene>
    <name evidence="3" type="ORF">SAMN05661012_03124</name>
    <name evidence="4" type="ORF">SR876_13085</name>
</gene>
<organism evidence="3 5">
    <name type="scientific">Chitinophaga sancti</name>
    <dbReference type="NCBI Taxonomy" id="1004"/>
    <lineage>
        <taxon>Bacteria</taxon>
        <taxon>Pseudomonadati</taxon>
        <taxon>Bacteroidota</taxon>
        <taxon>Chitinophagia</taxon>
        <taxon>Chitinophagales</taxon>
        <taxon>Chitinophagaceae</taxon>
        <taxon>Chitinophaga</taxon>
    </lineage>
</organism>
<dbReference type="AlphaFoldDB" id="A0A1K1QVF4"/>